<dbReference type="Proteomes" id="UP000789525">
    <property type="component" value="Unassembled WGS sequence"/>
</dbReference>
<organism evidence="1 2">
    <name type="scientific">Acaulospora colombiana</name>
    <dbReference type="NCBI Taxonomy" id="27376"/>
    <lineage>
        <taxon>Eukaryota</taxon>
        <taxon>Fungi</taxon>
        <taxon>Fungi incertae sedis</taxon>
        <taxon>Mucoromycota</taxon>
        <taxon>Glomeromycotina</taxon>
        <taxon>Glomeromycetes</taxon>
        <taxon>Diversisporales</taxon>
        <taxon>Acaulosporaceae</taxon>
        <taxon>Acaulospora</taxon>
    </lineage>
</organism>
<comment type="caution">
    <text evidence="1">The sequence shown here is derived from an EMBL/GenBank/DDBJ whole genome shotgun (WGS) entry which is preliminary data.</text>
</comment>
<protein>
    <submittedName>
        <fullName evidence="1">3300_t:CDS:1</fullName>
    </submittedName>
</protein>
<dbReference type="EMBL" id="CAJVPT010006253">
    <property type="protein sequence ID" value="CAG8529044.1"/>
    <property type="molecule type" value="Genomic_DNA"/>
</dbReference>
<name>A0ACA9LIT1_9GLOM</name>
<sequence length="89" mass="10151">MKLPKLDVIDRERTKTHLRLINNVNVLPTPVGASQIWLLTTPVFEPRGMEYENPKDFTAAGRSKANDIYPFDERLNLAEFLRTAFSSSS</sequence>
<gene>
    <name evidence="1" type="ORF">ACOLOM_LOCUS3994</name>
</gene>
<reference evidence="1" key="1">
    <citation type="submission" date="2021-06" db="EMBL/GenBank/DDBJ databases">
        <authorList>
            <person name="Kallberg Y."/>
            <person name="Tangrot J."/>
            <person name="Rosling A."/>
        </authorList>
    </citation>
    <scope>NUCLEOTIDE SEQUENCE</scope>
    <source>
        <strain evidence="1">CL356</strain>
    </source>
</reference>
<proteinExistence type="predicted"/>
<keyword evidence="2" id="KW-1185">Reference proteome</keyword>
<evidence type="ECO:0000313" key="1">
    <source>
        <dbReference type="EMBL" id="CAG8529044.1"/>
    </source>
</evidence>
<accession>A0ACA9LIT1</accession>
<evidence type="ECO:0000313" key="2">
    <source>
        <dbReference type="Proteomes" id="UP000789525"/>
    </source>
</evidence>